<comment type="similarity">
    <text evidence="2">Belongs to the zinc-containing alcohol dehydrogenase family.</text>
</comment>
<sequence length="346" mass="38018">MSKLMILKEAKTIDYEVVEERALLGNEVRIKTLYTGISAGTELASYRGSNPFLSKKWDTANRIFEKEAETSWSYPLKQWGYEEVGEIVEIGSEVKEVAVGDVIFGTWGHKSIHITDESFAKDRKLHKELDPICGIFSHIGAIGINAILDANIHVGETVAIFGQGVPGQIVTQLAKLNGARVIAIDLDDTRLSYAKKFGADIIINSGKCDTAKEIKEITKGLGADVAIEISGSSRALHEAIRCTAYSGRVVASGFFQGEAAGLFLGEEFHHNRIQLVCSQISGVDPALSYRWNRLRLNHTVMDLQKEGKLNLKGLITHVIPFEEAAKAYEMLDKGTEEVLQIVLSLA</sequence>
<reference evidence="8" key="1">
    <citation type="submission" date="2016-11" db="EMBL/GenBank/DDBJ databases">
        <authorList>
            <person name="Varghese N."/>
            <person name="Submissions S."/>
        </authorList>
    </citation>
    <scope>NUCLEOTIDE SEQUENCE [LARGE SCALE GENOMIC DNA]</scope>
    <source>
        <strain evidence="8">DSM 17957</strain>
    </source>
</reference>
<evidence type="ECO:0000313" key="8">
    <source>
        <dbReference type="Proteomes" id="UP000184536"/>
    </source>
</evidence>
<protein>
    <submittedName>
        <fullName evidence="7">2-desacetyl-2-hydroxyethyl bacteriochlorophyllide A dehydrogenase</fullName>
    </submittedName>
</protein>
<evidence type="ECO:0000256" key="4">
    <source>
        <dbReference type="ARBA" id="ARBA00022833"/>
    </source>
</evidence>
<dbReference type="Pfam" id="PF00107">
    <property type="entry name" value="ADH_zinc_N"/>
    <property type="match status" value="1"/>
</dbReference>
<dbReference type="InterPro" id="IPR036291">
    <property type="entry name" value="NAD(P)-bd_dom_sf"/>
</dbReference>
<dbReference type="GO" id="GO:0046872">
    <property type="term" value="F:metal ion binding"/>
    <property type="evidence" value="ECO:0007669"/>
    <property type="project" value="UniProtKB-KW"/>
</dbReference>
<dbReference type="Gene3D" id="3.40.50.720">
    <property type="entry name" value="NAD(P)-binding Rossmann-like Domain"/>
    <property type="match status" value="1"/>
</dbReference>
<dbReference type="SMART" id="SM00829">
    <property type="entry name" value="PKS_ER"/>
    <property type="match status" value="1"/>
</dbReference>
<dbReference type="InterPro" id="IPR013149">
    <property type="entry name" value="ADH-like_C"/>
</dbReference>
<evidence type="ECO:0000256" key="3">
    <source>
        <dbReference type="ARBA" id="ARBA00022723"/>
    </source>
</evidence>
<dbReference type="PANTHER" id="PTHR43350:SF19">
    <property type="entry name" value="D-GULOSIDE 3-DEHYDROGENASE"/>
    <property type="match status" value="1"/>
</dbReference>
<accession>A0A1M6MMJ6</accession>
<dbReference type="SUPFAM" id="SSF51735">
    <property type="entry name" value="NAD(P)-binding Rossmann-fold domains"/>
    <property type="match status" value="1"/>
</dbReference>
<dbReference type="Gene3D" id="3.90.180.10">
    <property type="entry name" value="Medium-chain alcohol dehydrogenases, catalytic domain"/>
    <property type="match status" value="2"/>
</dbReference>
<dbReference type="InterPro" id="IPR020843">
    <property type="entry name" value="ER"/>
</dbReference>
<keyword evidence="4" id="KW-0862">Zinc</keyword>
<evidence type="ECO:0000256" key="5">
    <source>
        <dbReference type="ARBA" id="ARBA00023002"/>
    </source>
</evidence>
<dbReference type="GO" id="GO:0016491">
    <property type="term" value="F:oxidoreductase activity"/>
    <property type="evidence" value="ECO:0007669"/>
    <property type="project" value="UniProtKB-KW"/>
</dbReference>
<gene>
    <name evidence="7" type="ORF">SAMN02745975_03022</name>
</gene>
<dbReference type="InterPro" id="IPR011032">
    <property type="entry name" value="GroES-like_sf"/>
</dbReference>
<keyword evidence="5" id="KW-0560">Oxidoreductase</keyword>
<dbReference type="EMBL" id="FQZV01000046">
    <property type="protein sequence ID" value="SHJ84503.1"/>
    <property type="molecule type" value="Genomic_DNA"/>
</dbReference>
<dbReference type="OrthoDB" id="9769198at2"/>
<dbReference type="PANTHER" id="PTHR43350">
    <property type="entry name" value="NAD-DEPENDENT ALCOHOL DEHYDROGENASE"/>
    <property type="match status" value="1"/>
</dbReference>
<keyword evidence="8" id="KW-1185">Reference proteome</keyword>
<dbReference type="STRING" id="1121919.SAMN02745975_03022"/>
<name>A0A1M6MMJ6_9FIRM</name>
<feature type="domain" description="Enoyl reductase (ER)" evidence="6">
    <location>
        <begin position="8"/>
        <end position="339"/>
    </location>
</feature>
<organism evidence="7 8">
    <name type="scientific">Geosporobacter subterraneus DSM 17957</name>
    <dbReference type="NCBI Taxonomy" id="1121919"/>
    <lineage>
        <taxon>Bacteria</taxon>
        <taxon>Bacillati</taxon>
        <taxon>Bacillota</taxon>
        <taxon>Clostridia</taxon>
        <taxon>Peptostreptococcales</taxon>
        <taxon>Thermotaleaceae</taxon>
        <taxon>Geosporobacter</taxon>
    </lineage>
</organism>
<dbReference type="CDD" id="cd08255">
    <property type="entry name" value="2-desacetyl-2-hydroxyethyl_bacteriochlorophyllide_like"/>
    <property type="match status" value="1"/>
</dbReference>
<dbReference type="RefSeq" id="WP_110942064.1">
    <property type="nucleotide sequence ID" value="NZ_FQZV01000046.1"/>
</dbReference>
<evidence type="ECO:0000313" key="7">
    <source>
        <dbReference type="EMBL" id="SHJ84503.1"/>
    </source>
</evidence>
<evidence type="ECO:0000256" key="1">
    <source>
        <dbReference type="ARBA" id="ARBA00001947"/>
    </source>
</evidence>
<dbReference type="Proteomes" id="UP000184536">
    <property type="component" value="Unassembled WGS sequence"/>
</dbReference>
<evidence type="ECO:0000259" key="6">
    <source>
        <dbReference type="SMART" id="SM00829"/>
    </source>
</evidence>
<dbReference type="SUPFAM" id="SSF50129">
    <property type="entry name" value="GroES-like"/>
    <property type="match status" value="1"/>
</dbReference>
<proteinExistence type="inferred from homology"/>
<dbReference type="AlphaFoldDB" id="A0A1M6MMJ6"/>
<keyword evidence="3" id="KW-0479">Metal-binding</keyword>
<comment type="cofactor">
    <cofactor evidence="1">
        <name>Zn(2+)</name>
        <dbReference type="ChEBI" id="CHEBI:29105"/>
    </cofactor>
</comment>
<evidence type="ECO:0000256" key="2">
    <source>
        <dbReference type="ARBA" id="ARBA00008072"/>
    </source>
</evidence>